<dbReference type="InterPro" id="IPR050204">
    <property type="entry name" value="AraC_XylS_family_regulators"/>
</dbReference>
<keyword evidence="1" id="KW-0805">Transcription regulation</keyword>
<evidence type="ECO:0000313" key="5">
    <source>
        <dbReference type="EMBL" id="MBZ6077429.1"/>
    </source>
</evidence>
<dbReference type="PROSITE" id="PS00041">
    <property type="entry name" value="HTH_ARAC_FAMILY_1"/>
    <property type="match status" value="1"/>
</dbReference>
<evidence type="ECO:0000256" key="2">
    <source>
        <dbReference type="ARBA" id="ARBA00023125"/>
    </source>
</evidence>
<dbReference type="PANTHER" id="PTHR46796">
    <property type="entry name" value="HTH-TYPE TRANSCRIPTIONAL ACTIVATOR RHAS-RELATED"/>
    <property type="match status" value="1"/>
</dbReference>
<accession>A0ABS7VPI4</accession>
<sequence>MVDVQGGITTVSFRTSLIDEIEHLTSTVISNNNMLVSSGRDRTVDAQFQLRHVGSWGIFNVSYGLEIGSRLHFEDGDNRLAFTMATRGRGKLVQGRDEFDFSPQKAVVFASTSPKEIYHSSDVQLSNLVLERRKIAGHCARLLGRDAVGDVEFEMDFDLTDMNGQSWLRLFHYASSELSAPHSLIRDIPAARQQMEQMLITGLLLSHRHNYTDALLRPQPAVAPFYVKRAEAFIEAHFAASLSLADIAAHAGVSARSLQSGFQNFRGMTPMAFLRTIRLQHTHAQLRLADPTATTVTEIALACGFTHMGEFSALYKKTFGVTPRETLVGMVSQ</sequence>
<dbReference type="InterPro" id="IPR035418">
    <property type="entry name" value="AraC-bd_2"/>
</dbReference>
<gene>
    <name evidence="5" type="ORF">K9B37_14205</name>
</gene>
<dbReference type="Pfam" id="PF14525">
    <property type="entry name" value="AraC_binding_2"/>
    <property type="match status" value="1"/>
</dbReference>
<reference evidence="5 6" key="1">
    <citation type="submission" date="2021-09" db="EMBL/GenBank/DDBJ databases">
        <title>The complete genome sequence of a new microorganism.</title>
        <authorList>
            <person name="Zi Z."/>
        </authorList>
    </citation>
    <scope>NUCLEOTIDE SEQUENCE [LARGE SCALE GENOMIC DNA]</scope>
    <source>
        <strain evidence="5 6">WGZ8</strain>
    </source>
</reference>
<dbReference type="RefSeq" id="WP_224313825.1">
    <property type="nucleotide sequence ID" value="NZ_JAIRBM010000009.1"/>
</dbReference>
<evidence type="ECO:0000256" key="3">
    <source>
        <dbReference type="ARBA" id="ARBA00023163"/>
    </source>
</evidence>
<feature type="domain" description="HTH araC/xylS-type" evidence="4">
    <location>
        <begin position="228"/>
        <end position="329"/>
    </location>
</feature>
<dbReference type="InterPro" id="IPR018060">
    <property type="entry name" value="HTH_AraC"/>
</dbReference>
<comment type="caution">
    <text evidence="5">The sequence shown here is derived from an EMBL/GenBank/DDBJ whole genome shotgun (WGS) entry which is preliminary data.</text>
</comment>
<organism evidence="5 6">
    <name type="scientific">Microvirga puerhi</name>
    <dbReference type="NCBI Taxonomy" id="2876078"/>
    <lineage>
        <taxon>Bacteria</taxon>
        <taxon>Pseudomonadati</taxon>
        <taxon>Pseudomonadota</taxon>
        <taxon>Alphaproteobacteria</taxon>
        <taxon>Hyphomicrobiales</taxon>
        <taxon>Methylobacteriaceae</taxon>
        <taxon>Microvirga</taxon>
    </lineage>
</organism>
<dbReference type="SMART" id="SM00342">
    <property type="entry name" value="HTH_ARAC"/>
    <property type="match status" value="1"/>
</dbReference>
<dbReference type="EMBL" id="JAIRBM010000009">
    <property type="protein sequence ID" value="MBZ6077429.1"/>
    <property type="molecule type" value="Genomic_DNA"/>
</dbReference>
<dbReference type="PANTHER" id="PTHR46796:SF12">
    <property type="entry name" value="HTH-TYPE DNA-BINDING TRANSCRIPTIONAL ACTIVATOR EUTR"/>
    <property type="match status" value="1"/>
</dbReference>
<proteinExistence type="predicted"/>
<dbReference type="SUPFAM" id="SSF46689">
    <property type="entry name" value="Homeodomain-like"/>
    <property type="match status" value="2"/>
</dbReference>
<dbReference type="InterPro" id="IPR009057">
    <property type="entry name" value="Homeodomain-like_sf"/>
</dbReference>
<keyword evidence="3" id="KW-0804">Transcription</keyword>
<keyword evidence="2" id="KW-0238">DNA-binding</keyword>
<dbReference type="InterPro" id="IPR020449">
    <property type="entry name" value="Tscrpt_reg_AraC-type_HTH"/>
</dbReference>
<dbReference type="Proteomes" id="UP000704176">
    <property type="component" value="Unassembled WGS sequence"/>
</dbReference>
<evidence type="ECO:0000313" key="6">
    <source>
        <dbReference type="Proteomes" id="UP000704176"/>
    </source>
</evidence>
<dbReference type="PRINTS" id="PR00032">
    <property type="entry name" value="HTHARAC"/>
</dbReference>
<dbReference type="PROSITE" id="PS01124">
    <property type="entry name" value="HTH_ARAC_FAMILY_2"/>
    <property type="match status" value="1"/>
</dbReference>
<evidence type="ECO:0000256" key="1">
    <source>
        <dbReference type="ARBA" id="ARBA00023015"/>
    </source>
</evidence>
<dbReference type="Pfam" id="PF12833">
    <property type="entry name" value="HTH_18"/>
    <property type="match status" value="1"/>
</dbReference>
<protein>
    <submittedName>
        <fullName evidence="5">AraC family transcriptional regulator</fullName>
    </submittedName>
</protein>
<dbReference type="Gene3D" id="1.10.10.60">
    <property type="entry name" value="Homeodomain-like"/>
    <property type="match status" value="1"/>
</dbReference>
<evidence type="ECO:0000259" key="4">
    <source>
        <dbReference type="PROSITE" id="PS01124"/>
    </source>
</evidence>
<name>A0ABS7VPI4_9HYPH</name>
<keyword evidence="6" id="KW-1185">Reference proteome</keyword>
<dbReference type="InterPro" id="IPR018062">
    <property type="entry name" value="HTH_AraC-typ_CS"/>
</dbReference>